<dbReference type="InterPro" id="IPR042118">
    <property type="entry name" value="QueA_dom1"/>
</dbReference>
<dbReference type="RefSeq" id="WP_317835785.1">
    <property type="nucleotide sequence ID" value="NZ_CP136920.1"/>
</dbReference>
<dbReference type="AlphaFoldDB" id="A0AAQ3LD21"/>
<evidence type="ECO:0000256" key="3">
    <source>
        <dbReference type="ARBA" id="ARBA00022691"/>
    </source>
</evidence>
<accession>A0AAQ3LD21</accession>
<sequence length="361" mass="40416">MKTAALDFHLPPELIAQEPAARRDESRLLVVDRSNGKIEHAVFKDLPNFLPQPCRLFRNNATVFKARLRGRRDGGGAVECLLLEPGVEPGLFWCLLRPGKRLQPGKSFTLGLGEATCQVVNKNDEGEYLVKFLENDEVVDPLDVAERFGEMPLPPYIERGSGEDHRLQDLDPTRYQTVYADPQNRVAAAAPTAGLHFTPELFKQLEIGGSRFYDLTLHVGLGTFQPVSVDDLNDHHIHEEFYSIPSETVAALKPDASGGPRVMVGTTSVRSAEDFAKKNKSYEGGTWSTRADLFIRPPFDFQVTDHLITNFHLPRSTLLCLVASFLDPKDETGLEQLKAIYAEAIEQRYRFFSYGDAMLIL</sequence>
<organism evidence="6 7">
    <name type="scientific">Rubellicoccus peritrichatus</name>
    <dbReference type="NCBI Taxonomy" id="3080537"/>
    <lineage>
        <taxon>Bacteria</taxon>
        <taxon>Pseudomonadati</taxon>
        <taxon>Verrucomicrobiota</taxon>
        <taxon>Opitutia</taxon>
        <taxon>Puniceicoccales</taxon>
        <taxon>Cerasicoccaceae</taxon>
        <taxon>Rubellicoccus</taxon>
    </lineage>
</organism>
<keyword evidence="1 5" id="KW-0963">Cytoplasm</keyword>
<evidence type="ECO:0000256" key="2">
    <source>
        <dbReference type="ARBA" id="ARBA00022679"/>
    </source>
</evidence>
<comment type="subcellular location">
    <subcellularLocation>
        <location evidence="5">Cytoplasm</location>
    </subcellularLocation>
</comment>
<dbReference type="GO" id="GO:0051075">
    <property type="term" value="F:S-adenosylmethionine:tRNA ribosyltransferase-isomerase activity"/>
    <property type="evidence" value="ECO:0007669"/>
    <property type="project" value="UniProtKB-EC"/>
</dbReference>
<keyword evidence="3 5" id="KW-0949">S-adenosyl-L-methionine</keyword>
<dbReference type="GO" id="GO:0005737">
    <property type="term" value="C:cytoplasm"/>
    <property type="evidence" value="ECO:0007669"/>
    <property type="project" value="UniProtKB-SubCell"/>
</dbReference>
<dbReference type="InterPro" id="IPR036100">
    <property type="entry name" value="QueA_sf"/>
</dbReference>
<dbReference type="InterPro" id="IPR003699">
    <property type="entry name" value="QueA"/>
</dbReference>
<dbReference type="EMBL" id="CP136920">
    <property type="protein sequence ID" value="WOO43241.1"/>
    <property type="molecule type" value="Genomic_DNA"/>
</dbReference>
<dbReference type="Proteomes" id="UP001304300">
    <property type="component" value="Chromosome"/>
</dbReference>
<protein>
    <recommendedName>
        <fullName evidence="5">S-adenosylmethionine:tRNA ribosyltransferase-isomerase</fullName>
        <ecNumber evidence="5">2.4.99.17</ecNumber>
    </recommendedName>
    <alternativeName>
        <fullName evidence="5">Queuosine biosynthesis protein QueA</fullName>
    </alternativeName>
</protein>
<dbReference type="Gene3D" id="3.40.1780.10">
    <property type="entry name" value="QueA-like"/>
    <property type="match status" value="2"/>
</dbReference>
<evidence type="ECO:0000256" key="5">
    <source>
        <dbReference type="HAMAP-Rule" id="MF_00113"/>
    </source>
</evidence>
<name>A0AAQ3LD21_9BACT</name>
<comment type="subunit">
    <text evidence="5">Monomer.</text>
</comment>
<dbReference type="SUPFAM" id="SSF111337">
    <property type="entry name" value="QueA-like"/>
    <property type="match status" value="1"/>
</dbReference>
<keyword evidence="7" id="KW-1185">Reference proteome</keyword>
<proteinExistence type="inferred from homology"/>
<dbReference type="InterPro" id="IPR042119">
    <property type="entry name" value="QueA_dom2"/>
</dbReference>
<dbReference type="Pfam" id="PF02547">
    <property type="entry name" value="Queuosine_synth"/>
    <property type="match status" value="1"/>
</dbReference>
<comment type="similarity">
    <text evidence="5">Belongs to the QueA family.</text>
</comment>
<keyword evidence="4 5" id="KW-0671">Queuosine biosynthesis</keyword>
<comment type="pathway">
    <text evidence="5">tRNA modification; tRNA-queuosine biosynthesis.</text>
</comment>
<reference evidence="6 7" key="1">
    <citation type="submission" date="2023-10" db="EMBL/GenBank/DDBJ databases">
        <title>Rubellicoccus peritrichatus gen. nov., sp. nov., isolated from an algae of coral reef tank.</title>
        <authorList>
            <person name="Luo J."/>
        </authorList>
    </citation>
    <scope>NUCLEOTIDE SEQUENCE [LARGE SCALE GENOMIC DNA]</scope>
    <source>
        <strain evidence="6 7">CR14</strain>
    </source>
</reference>
<dbReference type="KEGG" id="puo:RZN69_09080"/>
<evidence type="ECO:0000256" key="1">
    <source>
        <dbReference type="ARBA" id="ARBA00022490"/>
    </source>
</evidence>
<evidence type="ECO:0000313" key="6">
    <source>
        <dbReference type="EMBL" id="WOO43241.1"/>
    </source>
</evidence>
<evidence type="ECO:0000313" key="7">
    <source>
        <dbReference type="Proteomes" id="UP001304300"/>
    </source>
</evidence>
<keyword evidence="2 5" id="KW-0808">Transferase</keyword>
<dbReference type="Gene3D" id="2.40.10.240">
    <property type="entry name" value="QueA-like"/>
    <property type="match status" value="1"/>
</dbReference>
<evidence type="ECO:0000256" key="4">
    <source>
        <dbReference type="ARBA" id="ARBA00022785"/>
    </source>
</evidence>
<dbReference type="PANTHER" id="PTHR30307">
    <property type="entry name" value="S-ADENOSYLMETHIONINE:TRNA RIBOSYLTRANSFERASE-ISOMERASE"/>
    <property type="match status" value="1"/>
</dbReference>
<dbReference type="EC" id="2.4.99.17" evidence="5"/>
<dbReference type="GO" id="GO:0008616">
    <property type="term" value="P:tRNA queuosine(34) biosynthetic process"/>
    <property type="evidence" value="ECO:0007669"/>
    <property type="project" value="UniProtKB-UniRule"/>
</dbReference>
<dbReference type="PANTHER" id="PTHR30307:SF0">
    <property type="entry name" value="S-ADENOSYLMETHIONINE:TRNA RIBOSYLTRANSFERASE-ISOMERASE"/>
    <property type="match status" value="1"/>
</dbReference>
<gene>
    <name evidence="5 6" type="primary">queA</name>
    <name evidence="6" type="ORF">RZN69_09080</name>
</gene>
<dbReference type="NCBIfam" id="NF001140">
    <property type="entry name" value="PRK00147.1"/>
    <property type="match status" value="1"/>
</dbReference>
<dbReference type="NCBIfam" id="TIGR00113">
    <property type="entry name" value="queA"/>
    <property type="match status" value="1"/>
</dbReference>
<dbReference type="HAMAP" id="MF_00113">
    <property type="entry name" value="QueA"/>
    <property type="match status" value="1"/>
</dbReference>
<comment type="catalytic activity">
    <reaction evidence="5">
        <text>7-aminomethyl-7-carbaguanosine(34) in tRNA + S-adenosyl-L-methionine = epoxyqueuosine(34) in tRNA + adenine + L-methionine + 2 H(+)</text>
        <dbReference type="Rhea" id="RHEA:32155"/>
        <dbReference type="Rhea" id="RHEA-COMP:10342"/>
        <dbReference type="Rhea" id="RHEA-COMP:18582"/>
        <dbReference type="ChEBI" id="CHEBI:15378"/>
        <dbReference type="ChEBI" id="CHEBI:16708"/>
        <dbReference type="ChEBI" id="CHEBI:57844"/>
        <dbReference type="ChEBI" id="CHEBI:59789"/>
        <dbReference type="ChEBI" id="CHEBI:82833"/>
        <dbReference type="ChEBI" id="CHEBI:194443"/>
        <dbReference type="EC" id="2.4.99.17"/>
    </reaction>
</comment>
<keyword evidence="6" id="KW-0328">Glycosyltransferase</keyword>
<comment type="function">
    <text evidence="5">Transfers and isomerizes the ribose moiety from AdoMet to the 7-aminomethyl group of 7-deazaguanine (preQ1-tRNA) to give epoxyqueuosine (oQ-tRNA).</text>
</comment>